<organism evidence="2 3">
    <name type="scientific">Decorospora gaudefroyi</name>
    <dbReference type="NCBI Taxonomy" id="184978"/>
    <lineage>
        <taxon>Eukaryota</taxon>
        <taxon>Fungi</taxon>
        <taxon>Dikarya</taxon>
        <taxon>Ascomycota</taxon>
        <taxon>Pezizomycotina</taxon>
        <taxon>Dothideomycetes</taxon>
        <taxon>Pleosporomycetidae</taxon>
        <taxon>Pleosporales</taxon>
        <taxon>Pleosporineae</taxon>
        <taxon>Pleosporaceae</taxon>
        <taxon>Decorospora</taxon>
    </lineage>
</organism>
<evidence type="ECO:0000313" key="3">
    <source>
        <dbReference type="Proteomes" id="UP000800040"/>
    </source>
</evidence>
<evidence type="ECO:0000313" key="2">
    <source>
        <dbReference type="EMBL" id="KAF1830382.1"/>
    </source>
</evidence>
<dbReference type="Proteomes" id="UP000800040">
    <property type="component" value="Unassembled WGS sequence"/>
</dbReference>
<feature type="region of interest" description="Disordered" evidence="1">
    <location>
        <begin position="1"/>
        <end position="31"/>
    </location>
</feature>
<proteinExistence type="predicted"/>
<dbReference type="EMBL" id="ML975398">
    <property type="protein sequence ID" value="KAF1830382.1"/>
    <property type="molecule type" value="Genomic_DNA"/>
</dbReference>
<dbReference type="OrthoDB" id="3768945at2759"/>
<name>A0A6A5K774_9PLEO</name>
<accession>A0A6A5K774</accession>
<feature type="compositionally biased region" description="Polar residues" evidence="1">
    <location>
        <begin position="1"/>
        <end position="11"/>
    </location>
</feature>
<protein>
    <submittedName>
        <fullName evidence="2">Uncharacterized protein</fullName>
    </submittedName>
</protein>
<sequence length="695" mass="78055">MAPLTPLNNSSARKRRVASPGTGTNPPHVLRDTPIADLNLRGAFDTDQNRLKASVDDKRTTRDRKDVSLLSLPCEILEMVAFKLRGSEHILNFAVANRHVYNLVQKAMVRDLIVSRKHIKQVLGTLARRPDLLSIVTSVDLGDFGCGHGHDQGCSCLGKPNFDPDIAGFIGKTITSNSNNTVNWRDIRLSKYASGPVWRKQQAFFLDVLITLCPNIKAVAVELPQARAFSSVRPIPPTHMPPDPLPAPNPELMPVAPFQGPALQVMQQKLEALTIREDSRWKGPATLEILEAHDITWRNMGKHTITLAGFVRLKRLDIPMEVLGLPYTISFLDPRTTTSADGNETNETQIEANPRTKVLPLTLQYLHLRSCNKSTFAFLQRVNEVPIEDLGLKHIELFFQTGPQNAMNHCDAADEGRLNYLGVLMELRTKGVRVAFYVGPKEVHVDMHKGLTALSALSTFEVLRFSASPMLFAKLNLEASGSRRYLDLHSRLFLRHAPWHFHLLNSPSFCPQSWAKGAFFHGIKNTKWDPKVLDMKLNVRTIDPVKWTRRLRGKCEAKRHLPELLNLDNFQFSLRLERNTTQLLKEVSFPGVMGMTHNLQNGTYAQPTISTRNVKKKLYSVKDEVKGSKQGHWTDRKFQVLKKSSVKSLQREMIELRIESDHGNAVVAPVVAKDSKFSAAGWSGVSWKDSLGLSM</sequence>
<dbReference type="AlphaFoldDB" id="A0A6A5K774"/>
<reference evidence="2" key="1">
    <citation type="submission" date="2020-01" db="EMBL/GenBank/DDBJ databases">
        <authorList>
            <consortium name="DOE Joint Genome Institute"/>
            <person name="Haridas S."/>
            <person name="Albert R."/>
            <person name="Binder M."/>
            <person name="Bloem J."/>
            <person name="Labutti K."/>
            <person name="Salamov A."/>
            <person name="Andreopoulos B."/>
            <person name="Baker S.E."/>
            <person name="Barry K."/>
            <person name="Bills G."/>
            <person name="Bluhm B.H."/>
            <person name="Cannon C."/>
            <person name="Castanera R."/>
            <person name="Culley D.E."/>
            <person name="Daum C."/>
            <person name="Ezra D."/>
            <person name="Gonzalez J.B."/>
            <person name="Henrissat B."/>
            <person name="Kuo A."/>
            <person name="Liang C."/>
            <person name="Lipzen A."/>
            <person name="Lutzoni F."/>
            <person name="Magnuson J."/>
            <person name="Mondo S."/>
            <person name="Nolan M."/>
            <person name="Ohm R."/>
            <person name="Pangilinan J."/>
            <person name="Park H.-J."/>
            <person name="Ramirez L."/>
            <person name="Alfaro M."/>
            <person name="Sun H."/>
            <person name="Tritt A."/>
            <person name="Yoshinaga Y."/>
            <person name="Zwiers L.-H."/>
            <person name="Turgeon B.G."/>
            <person name="Goodwin S.B."/>
            <person name="Spatafora J.W."/>
            <person name="Crous P.W."/>
            <person name="Grigoriev I.V."/>
        </authorList>
    </citation>
    <scope>NUCLEOTIDE SEQUENCE</scope>
    <source>
        <strain evidence="2">P77</strain>
    </source>
</reference>
<keyword evidence="3" id="KW-1185">Reference proteome</keyword>
<evidence type="ECO:0000256" key="1">
    <source>
        <dbReference type="SAM" id="MobiDB-lite"/>
    </source>
</evidence>
<gene>
    <name evidence="2" type="ORF">BDW02DRAFT_573078</name>
</gene>